<comment type="caution">
    <text evidence="2">The sequence shown here is derived from an EMBL/GenBank/DDBJ whole genome shotgun (WGS) entry which is preliminary data.</text>
</comment>
<organism evidence="2 3">
    <name type="scientific">Microbacterium immunditiarum</name>
    <dbReference type="NCBI Taxonomy" id="337480"/>
    <lineage>
        <taxon>Bacteria</taxon>
        <taxon>Bacillati</taxon>
        <taxon>Actinomycetota</taxon>
        <taxon>Actinomycetes</taxon>
        <taxon>Micrococcales</taxon>
        <taxon>Microbacteriaceae</taxon>
        <taxon>Microbacterium</taxon>
    </lineage>
</organism>
<reference evidence="2 3" key="1">
    <citation type="submission" date="2020-07" db="EMBL/GenBank/DDBJ databases">
        <title>Sequencing the genomes of 1000 actinobacteria strains.</title>
        <authorList>
            <person name="Klenk H.-P."/>
        </authorList>
    </citation>
    <scope>NUCLEOTIDE SEQUENCE [LARGE SCALE GENOMIC DNA]</scope>
    <source>
        <strain evidence="2 3">DSM 24662</strain>
    </source>
</reference>
<dbReference type="InterPro" id="IPR011042">
    <property type="entry name" value="6-blade_b-propeller_TolB-like"/>
</dbReference>
<dbReference type="SUPFAM" id="SSF63829">
    <property type="entry name" value="Calcium-dependent phosphotriesterase"/>
    <property type="match status" value="1"/>
</dbReference>
<gene>
    <name evidence="2" type="ORF">BJ991_002178</name>
</gene>
<dbReference type="Gene3D" id="2.120.10.30">
    <property type="entry name" value="TolB, C-terminal domain"/>
    <property type="match status" value="1"/>
</dbReference>
<feature type="chain" id="PRO_5030930570" description="NHL repeat-containing protein" evidence="1">
    <location>
        <begin position="38"/>
        <end position="703"/>
    </location>
</feature>
<dbReference type="RefSeq" id="WP_179489885.1">
    <property type="nucleotide sequence ID" value="NZ_JACCBV010000001.1"/>
</dbReference>
<sequence length="703" mass="73402">MSKPRHRLPLRLLRRTLLATVAVCGLVLAGTAATAVAAPPRTSVLQGTVESGGSGLSKFSVSLYAAFVDREPRWVPLGSAKSDKNGKFRVEYAVPRGLADSDPLLFIQATRGPAMLASSIGVGLDTVPQRVVVNERTTVATGNAFAQFIDGHRIVGNRYGMTNAVGMAANLADPATGAVGSVLATTPNGTETSTLSTFNSLANAVAGCVADSVQCRTLLRTSAPPGEAPSKNVLEAVANIAKYPSFPSSRAPKGDPVFALSQRTPIYQPALREAPTSWLLFLTFTGGAYSVQDSDNLMNGPGNFAIDEQGFVWVNDNAVPQPPDEYACAGLRLLKFTPSGQPVAGTPYFGGGLSGAGYGITLDPSGRIWVGNFGFQDPPCIDPEFAAEHGSSPAQHNSVSAFGADGLPLSGPGGYKNGNISWPQGTVSDRAGNIWIANCGNDSVTMLPSGDPDRAVNIALGPTPVEGRPELKPFGATVDARGNVWIANNRGDTISVISPDGQLIDTLPGTFEGRTVLSHPVGNATDTKGNVWVANSDWLDSPCPTRLQLGEAENPSITAFRQDTRKPFPGSPFTGGGLTLPWGIAVDGNDTVWVFNFGVVPVGQTSDIPTGVSRFCGVDTRGCPEGVRTGDPISPETGYRSDALERITGGQIDPSGNIWLTNNWKRDANPVLNPFGNAIVIAVGAAAPVKTPLIGPPVPTNRR</sequence>
<keyword evidence="1" id="KW-0732">Signal</keyword>
<dbReference type="EMBL" id="JACCBV010000001">
    <property type="protein sequence ID" value="NYE20150.1"/>
    <property type="molecule type" value="Genomic_DNA"/>
</dbReference>
<evidence type="ECO:0000313" key="2">
    <source>
        <dbReference type="EMBL" id="NYE20150.1"/>
    </source>
</evidence>
<dbReference type="InterPro" id="IPR006311">
    <property type="entry name" value="TAT_signal"/>
</dbReference>
<dbReference type="GO" id="GO:0008270">
    <property type="term" value="F:zinc ion binding"/>
    <property type="evidence" value="ECO:0007669"/>
    <property type="project" value="UniProtKB-KW"/>
</dbReference>
<dbReference type="PANTHER" id="PTHR24104:SF25">
    <property type="entry name" value="PROTEIN LIN-41"/>
    <property type="match status" value="1"/>
</dbReference>
<protein>
    <recommendedName>
        <fullName evidence="4">NHL repeat-containing protein</fullName>
    </recommendedName>
</protein>
<proteinExistence type="predicted"/>
<dbReference type="InterPro" id="IPR050952">
    <property type="entry name" value="TRIM-NHL_E3_ligases"/>
</dbReference>
<accession>A0A7Y9GRB1</accession>
<evidence type="ECO:0008006" key="4">
    <source>
        <dbReference type="Google" id="ProtNLM"/>
    </source>
</evidence>
<dbReference type="AlphaFoldDB" id="A0A7Y9GRB1"/>
<feature type="signal peptide" evidence="1">
    <location>
        <begin position="1"/>
        <end position="37"/>
    </location>
</feature>
<dbReference type="Proteomes" id="UP000576969">
    <property type="component" value="Unassembled WGS sequence"/>
</dbReference>
<dbReference type="PROSITE" id="PS51318">
    <property type="entry name" value="TAT"/>
    <property type="match status" value="1"/>
</dbReference>
<dbReference type="PANTHER" id="PTHR24104">
    <property type="entry name" value="E3 UBIQUITIN-PROTEIN LIGASE NHLRC1-RELATED"/>
    <property type="match status" value="1"/>
</dbReference>
<keyword evidence="3" id="KW-1185">Reference proteome</keyword>
<name>A0A7Y9GRB1_9MICO</name>
<evidence type="ECO:0000256" key="1">
    <source>
        <dbReference type="SAM" id="SignalP"/>
    </source>
</evidence>
<evidence type="ECO:0000313" key="3">
    <source>
        <dbReference type="Proteomes" id="UP000576969"/>
    </source>
</evidence>